<reference evidence="2 3" key="1">
    <citation type="submission" date="2016-04" db="EMBL/GenBank/DDBJ databases">
        <title>A degradative enzymes factory behind the ericoid mycorrhizal symbiosis.</title>
        <authorList>
            <consortium name="DOE Joint Genome Institute"/>
            <person name="Martino E."/>
            <person name="Morin E."/>
            <person name="Grelet G."/>
            <person name="Kuo A."/>
            <person name="Kohler A."/>
            <person name="Daghino S."/>
            <person name="Barry K."/>
            <person name="Choi C."/>
            <person name="Cichocki N."/>
            <person name="Clum A."/>
            <person name="Copeland A."/>
            <person name="Hainaut M."/>
            <person name="Haridas S."/>
            <person name="Labutti K."/>
            <person name="Lindquist E."/>
            <person name="Lipzen A."/>
            <person name="Khouja H.-R."/>
            <person name="Murat C."/>
            <person name="Ohm R."/>
            <person name="Olson A."/>
            <person name="Spatafora J."/>
            <person name="Veneault-Fourrey C."/>
            <person name="Henrissat B."/>
            <person name="Grigoriev I."/>
            <person name="Martin F."/>
            <person name="Perotto S."/>
        </authorList>
    </citation>
    <scope>NUCLEOTIDE SEQUENCE [LARGE SCALE GENOMIC DNA]</scope>
    <source>
        <strain evidence="2 3">E</strain>
    </source>
</reference>
<dbReference type="RefSeq" id="XP_024735760.1">
    <property type="nucleotide sequence ID" value="XM_024886919.1"/>
</dbReference>
<name>A0A2J6T761_9HELO</name>
<dbReference type="InParanoid" id="A0A2J6T761"/>
<proteinExistence type="predicted"/>
<organism evidence="2 3">
    <name type="scientific">Hyaloscypha bicolor E</name>
    <dbReference type="NCBI Taxonomy" id="1095630"/>
    <lineage>
        <taxon>Eukaryota</taxon>
        <taxon>Fungi</taxon>
        <taxon>Dikarya</taxon>
        <taxon>Ascomycota</taxon>
        <taxon>Pezizomycotina</taxon>
        <taxon>Leotiomycetes</taxon>
        <taxon>Helotiales</taxon>
        <taxon>Hyaloscyphaceae</taxon>
        <taxon>Hyaloscypha</taxon>
        <taxon>Hyaloscypha bicolor</taxon>
    </lineage>
</organism>
<feature type="region of interest" description="Disordered" evidence="1">
    <location>
        <begin position="32"/>
        <end position="76"/>
    </location>
</feature>
<dbReference type="Proteomes" id="UP000235371">
    <property type="component" value="Unassembled WGS sequence"/>
</dbReference>
<dbReference type="OrthoDB" id="10508855at2759"/>
<sequence length="156" mass="17263">MHQSPTPHAAAAAAPPAHTLLHIQISGWWKDGRSTFDGPRAESTPPSSLHPDNPSPTSPPGYTAPDTPPNMGAGNQPVYNYTLSNLQAIAIFSPQLTFKIQRQNHKNKKTKKPQYFKVPYPHLHSLRLQPTETKSLTKPQFFLLLIPLQGEQSSLE</sequence>
<keyword evidence="3" id="KW-1185">Reference proteome</keyword>
<gene>
    <name evidence="2" type="ORF">K444DRAFT_664073</name>
</gene>
<protein>
    <submittedName>
        <fullName evidence="2">Uncharacterized protein</fullName>
    </submittedName>
</protein>
<dbReference type="EMBL" id="KZ613817">
    <property type="protein sequence ID" value="PMD58856.1"/>
    <property type="molecule type" value="Genomic_DNA"/>
</dbReference>
<evidence type="ECO:0000313" key="3">
    <source>
        <dbReference type="Proteomes" id="UP000235371"/>
    </source>
</evidence>
<evidence type="ECO:0000256" key="1">
    <source>
        <dbReference type="SAM" id="MobiDB-lite"/>
    </source>
</evidence>
<accession>A0A2J6T761</accession>
<dbReference type="GeneID" id="36594996"/>
<dbReference type="AlphaFoldDB" id="A0A2J6T761"/>
<evidence type="ECO:0000313" key="2">
    <source>
        <dbReference type="EMBL" id="PMD58856.1"/>
    </source>
</evidence>